<name>A0AAV3XX74_9GAST</name>
<dbReference type="Proteomes" id="UP000735302">
    <property type="component" value="Unassembled WGS sequence"/>
</dbReference>
<protein>
    <submittedName>
        <fullName evidence="1">Uncharacterized protein</fullName>
    </submittedName>
</protein>
<reference evidence="1 2" key="1">
    <citation type="journal article" date="2021" name="Elife">
        <title>Chloroplast acquisition without the gene transfer in kleptoplastic sea slugs, Plakobranchus ocellatus.</title>
        <authorList>
            <person name="Maeda T."/>
            <person name="Takahashi S."/>
            <person name="Yoshida T."/>
            <person name="Shimamura S."/>
            <person name="Takaki Y."/>
            <person name="Nagai Y."/>
            <person name="Toyoda A."/>
            <person name="Suzuki Y."/>
            <person name="Arimoto A."/>
            <person name="Ishii H."/>
            <person name="Satoh N."/>
            <person name="Nishiyama T."/>
            <person name="Hasebe M."/>
            <person name="Maruyama T."/>
            <person name="Minagawa J."/>
            <person name="Obokata J."/>
            <person name="Shigenobu S."/>
        </authorList>
    </citation>
    <scope>NUCLEOTIDE SEQUENCE [LARGE SCALE GENOMIC DNA]</scope>
</reference>
<accession>A0AAV3XX74</accession>
<proteinExistence type="predicted"/>
<keyword evidence="2" id="KW-1185">Reference proteome</keyword>
<organism evidence="1 2">
    <name type="scientific">Plakobranchus ocellatus</name>
    <dbReference type="NCBI Taxonomy" id="259542"/>
    <lineage>
        <taxon>Eukaryota</taxon>
        <taxon>Metazoa</taxon>
        <taxon>Spiralia</taxon>
        <taxon>Lophotrochozoa</taxon>
        <taxon>Mollusca</taxon>
        <taxon>Gastropoda</taxon>
        <taxon>Heterobranchia</taxon>
        <taxon>Euthyneura</taxon>
        <taxon>Panpulmonata</taxon>
        <taxon>Sacoglossa</taxon>
        <taxon>Placobranchoidea</taxon>
        <taxon>Plakobranchidae</taxon>
        <taxon>Plakobranchus</taxon>
    </lineage>
</organism>
<dbReference type="AlphaFoldDB" id="A0AAV3XX74"/>
<dbReference type="EMBL" id="BLXT01000264">
    <property type="protein sequence ID" value="GFN75420.1"/>
    <property type="molecule type" value="Genomic_DNA"/>
</dbReference>
<gene>
    <name evidence="1" type="ORF">PoB_000192600</name>
</gene>
<evidence type="ECO:0000313" key="2">
    <source>
        <dbReference type="Proteomes" id="UP000735302"/>
    </source>
</evidence>
<evidence type="ECO:0000313" key="1">
    <source>
        <dbReference type="EMBL" id="GFN75420.1"/>
    </source>
</evidence>
<sequence length="184" mass="20446">MCFYNFTVHFSILSFYFELYTSILRSTSDIVYIRQVNGRSVAAKERATVATVCPDNGRLWPETVNSRVWRHLLILHKAPLTGPYRAGFRCPNTVLCMCSPTNNLNPIAEITAHVRQTETNDNSIGDTAFPLPHLLLHFTPPSPPFFPPHSAFGLGSEHPATQAYSNEKSCDKGTTPGLARVILA</sequence>
<comment type="caution">
    <text evidence="1">The sequence shown here is derived from an EMBL/GenBank/DDBJ whole genome shotgun (WGS) entry which is preliminary data.</text>
</comment>